<dbReference type="RefSeq" id="XP_001746310.1">
    <property type="nucleotide sequence ID" value="XM_001746258.1"/>
</dbReference>
<feature type="signal peptide" evidence="1">
    <location>
        <begin position="1"/>
        <end position="24"/>
    </location>
</feature>
<dbReference type="Pfam" id="PF13385">
    <property type="entry name" value="Laminin_G_3"/>
    <property type="match status" value="3"/>
</dbReference>
<protein>
    <recommendedName>
        <fullName evidence="4">LamG-like jellyroll fold domain-containing protein</fullName>
    </recommendedName>
</protein>
<dbReference type="SUPFAM" id="SSF49899">
    <property type="entry name" value="Concanavalin A-like lectins/glucanases"/>
    <property type="match status" value="3"/>
</dbReference>
<evidence type="ECO:0000313" key="2">
    <source>
        <dbReference type="EMBL" id="EDQ88697.1"/>
    </source>
</evidence>
<evidence type="ECO:0000313" key="3">
    <source>
        <dbReference type="Proteomes" id="UP000001357"/>
    </source>
</evidence>
<keyword evidence="1" id="KW-0732">Signal</keyword>
<dbReference type="KEGG" id="mbr:MONBRDRAFT_32636"/>
<sequence>MMAMKAVVLAAMLLIVAWPAVVQGDDGCPDPRQSRENGVCKCADGFVGVNSNTACTLRNEIYTISNGVDPAQKAIVIQGGNITLRTYNPETHALDHTDLLKTLRDLADGHGSQSDVVQQLLNDVAAKADANDVNALISALNTTLQATTNNLFTLQNSFNGADATLQQLVQDTDALTTSTTDTSNPSSLASMLASLDDQVQTSTASAADLATVSAALQTFEAEADDFVTKSDLHRYLPGAIASSNMTGPCNATVLGVLRSNNQTQQYETCRRAETWNGDVYFWHPMGLPQFCIKGEPWTATCTECIAGYVASLASHAPCQIQADLLHMPFDNNLWDLSTNRRNVLFFGTASETLFGRTGLDGSPALQLRGAEQHLRAPPNVIGGAFSVCVSIVFDNFGLYSRIFDFSTAPEGTQEGGNSNILMLNRDTSNDFLQPPLICHVYHAQLYKNGDQIMQLTEQQTIPFLRRTSNYIGRSNFGNNPDFDGAIDNLRMWSRELTPAQIADITLETQGVQRPAMAQDGDALLLHYTFENSLRDVSGTGNDGVAFNHHAINLYQVNAPEGNTSLYLDGVNDYILAPPLSFDNAITVCSWVRYRSLNEWSRVADFNNGGPESIFIGNQGQSTNLEFTFLFDDPGVDSPLIVAGGFNWAYGGFQHYCFTNAGAVSIVYRQGREVGRKTDVRTRSAKEYHNIFIGRSAWDADGYLGANLDDYRVYNYALSPEAVHDMLCQGRSDLDCVGLIGHWKFDGDVRDASGNEWHGELVPVSLDIENHFFEDDNVAVGSGALYLPGNGSWVQLPARNFGGDFTICTWIQTRRAGGWERIVDFGTNGNRMYIARVETQEALVLDINGQVVTAALPAGTADDFIHMCAFSNSTGGYLAYNGQVVNGNTDMAQMPVGWLDVNYIGKSAASASDAALDAVLDDLRIYDHVLSPSDMAQLASQA</sequence>
<reference evidence="2 3" key="1">
    <citation type="journal article" date="2008" name="Nature">
        <title>The genome of the choanoflagellate Monosiga brevicollis and the origin of metazoans.</title>
        <authorList>
            <consortium name="JGI Sequencing"/>
            <person name="King N."/>
            <person name="Westbrook M.J."/>
            <person name="Young S.L."/>
            <person name="Kuo A."/>
            <person name="Abedin M."/>
            <person name="Chapman J."/>
            <person name="Fairclough S."/>
            <person name="Hellsten U."/>
            <person name="Isogai Y."/>
            <person name="Letunic I."/>
            <person name="Marr M."/>
            <person name="Pincus D."/>
            <person name="Putnam N."/>
            <person name="Rokas A."/>
            <person name="Wright K.J."/>
            <person name="Zuzow R."/>
            <person name="Dirks W."/>
            <person name="Good M."/>
            <person name="Goodstein D."/>
            <person name="Lemons D."/>
            <person name="Li W."/>
            <person name="Lyons J.B."/>
            <person name="Morris A."/>
            <person name="Nichols S."/>
            <person name="Richter D.J."/>
            <person name="Salamov A."/>
            <person name="Bork P."/>
            <person name="Lim W.A."/>
            <person name="Manning G."/>
            <person name="Miller W.T."/>
            <person name="McGinnis W."/>
            <person name="Shapiro H."/>
            <person name="Tjian R."/>
            <person name="Grigoriev I.V."/>
            <person name="Rokhsar D."/>
        </authorList>
    </citation>
    <scope>NUCLEOTIDE SEQUENCE [LARGE SCALE GENOMIC DNA]</scope>
    <source>
        <strain evidence="3">MX1 / ATCC 50154</strain>
    </source>
</reference>
<dbReference type="Gene3D" id="2.60.120.200">
    <property type="match status" value="3"/>
</dbReference>
<dbReference type="GeneID" id="5891609"/>
<gene>
    <name evidence="2" type="ORF">MONBRDRAFT_32636</name>
</gene>
<dbReference type="InParanoid" id="A9V0U5"/>
<dbReference type="AlphaFoldDB" id="A9V0U5"/>
<proteinExistence type="predicted"/>
<accession>A9V0U5</accession>
<keyword evidence="3" id="KW-1185">Reference proteome</keyword>
<dbReference type="EMBL" id="CH991553">
    <property type="protein sequence ID" value="EDQ88697.1"/>
    <property type="molecule type" value="Genomic_DNA"/>
</dbReference>
<evidence type="ECO:0008006" key="4">
    <source>
        <dbReference type="Google" id="ProtNLM"/>
    </source>
</evidence>
<evidence type="ECO:0000256" key="1">
    <source>
        <dbReference type="SAM" id="SignalP"/>
    </source>
</evidence>
<dbReference type="InterPro" id="IPR013320">
    <property type="entry name" value="ConA-like_dom_sf"/>
</dbReference>
<feature type="chain" id="PRO_5002744948" description="LamG-like jellyroll fold domain-containing protein" evidence="1">
    <location>
        <begin position="25"/>
        <end position="941"/>
    </location>
</feature>
<name>A9V0U5_MONBE</name>
<organism evidence="2 3">
    <name type="scientific">Monosiga brevicollis</name>
    <name type="common">Choanoflagellate</name>
    <dbReference type="NCBI Taxonomy" id="81824"/>
    <lineage>
        <taxon>Eukaryota</taxon>
        <taxon>Choanoflagellata</taxon>
        <taxon>Craspedida</taxon>
        <taxon>Salpingoecidae</taxon>
        <taxon>Monosiga</taxon>
    </lineage>
</organism>
<dbReference type="Proteomes" id="UP000001357">
    <property type="component" value="Unassembled WGS sequence"/>
</dbReference>